<gene>
    <name evidence="7" type="ORF">F1654_03690</name>
</gene>
<accession>A0A5M6ZNN7</accession>
<dbReference type="PANTHER" id="PTHR30086">
    <property type="entry name" value="ARGININE EXPORTER PROTEIN ARGO"/>
    <property type="match status" value="1"/>
</dbReference>
<keyword evidence="4 6" id="KW-1133">Transmembrane helix</keyword>
<keyword evidence="8" id="KW-1185">Reference proteome</keyword>
<dbReference type="GO" id="GO:0005886">
    <property type="term" value="C:plasma membrane"/>
    <property type="evidence" value="ECO:0007669"/>
    <property type="project" value="UniProtKB-SubCell"/>
</dbReference>
<evidence type="ECO:0000313" key="8">
    <source>
        <dbReference type="Proteomes" id="UP000325122"/>
    </source>
</evidence>
<keyword evidence="3 6" id="KW-0812">Transmembrane</keyword>
<keyword evidence="5 6" id="KW-0472">Membrane</keyword>
<organism evidence="7 8">
    <name type="scientific">Alkalicaulis satelles</name>
    <dbReference type="NCBI Taxonomy" id="2609175"/>
    <lineage>
        <taxon>Bacteria</taxon>
        <taxon>Pseudomonadati</taxon>
        <taxon>Pseudomonadota</taxon>
        <taxon>Alphaproteobacteria</taxon>
        <taxon>Maricaulales</taxon>
        <taxon>Maricaulaceae</taxon>
        <taxon>Alkalicaulis</taxon>
    </lineage>
</organism>
<proteinExistence type="predicted"/>
<comment type="subcellular location">
    <subcellularLocation>
        <location evidence="1">Cell membrane</location>
        <topology evidence="1">Multi-pass membrane protein</topology>
    </subcellularLocation>
</comment>
<name>A0A5M6ZNN7_9PROT</name>
<evidence type="ECO:0000256" key="5">
    <source>
        <dbReference type="ARBA" id="ARBA00023136"/>
    </source>
</evidence>
<keyword evidence="2" id="KW-1003">Cell membrane</keyword>
<feature type="transmembrane region" description="Helical" evidence="6">
    <location>
        <begin position="182"/>
        <end position="200"/>
    </location>
</feature>
<dbReference type="PIRSF" id="PIRSF006324">
    <property type="entry name" value="LeuE"/>
    <property type="match status" value="1"/>
</dbReference>
<dbReference type="PANTHER" id="PTHR30086:SF20">
    <property type="entry name" value="ARGININE EXPORTER PROTEIN ARGO-RELATED"/>
    <property type="match status" value="1"/>
</dbReference>
<feature type="transmembrane region" description="Helical" evidence="6">
    <location>
        <begin position="78"/>
        <end position="97"/>
    </location>
</feature>
<dbReference type="Proteomes" id="UP000325122">
    <property type="component" value="Unassembled WGS sequence"/>
</dbReference>
<feature type="transmembrane region" description="Helical" evidence="6">
    <location>
        <begin position="109"/>
        <end position="133"/>
    </location>
</feature>
<evidence type="ECO:0000256" key="6">
    <source>
        <dbReference type="SAM" id="Phobius"/>
    </source>
</evidence>
<dbReference type="AlphaFoldDB" id="A0A5M6ZNN7"/>
<dbReference type="InterPro" id="IPR001123">
    <property type="entry name" value="LeuE-type"/>
</dbReference>
<sequence length="204" mass="20984">MMEPATLLAFVLASAALIAVPGPNVAVIVATGAAHGRRAALTVVAGATLAQAGQIALVAAGLAAFLAAFGWTLTVIKWAGVAYLAWLGVSALMAKAHTGEARPVSARRLFATGAATALANPKTLVFHAAFLPLFVSPDHPAGPQLFILGGVYILVALTLDSLYAVLAGWMKTALSRFDIQTLARRGSGVLMLFAAGWLALRRAE</sequence>
<evidence type="ECO:0000256" key="4">
    <source>
        <dbReference type="ARBA" id="ARBA00022989"/>
    </source>
</evidence>
<evidence type="ECO:0000256" key="2">
    <source>
        <dbReference type="ARBA" id="ARBA00022475"/>
    </source>
</evidence>
<dbReference type="Pfam" id="PF01810">
    <property type="entry name" value="LysE"/>
    <property type="match status" value="1"/>
</dbReference>
<feature type="transmembrane region" description="Helical" evidence="6">
    <location>
        <begin position="145"/>
        <end position="170"/>
    </location>
</feature>
<evidence type="ECO:0000256" key="1">
    <source>
        <dbReference type="ARBA" id="ARBA00004651"/>
    </source>
</evidence>
<comment type="caution">
    <text evidence="7">The sequence shown here is derived from an EMBL/GenBank/DDBJ whole genome shotgun (WGS) entry which is preliminary data.</text>
</comment>
<evidence type="ECO:0000313" key="7">
    <source>
        <dbReference type="EMBL" id="KAA5805515.1"/>
    </source>
</evidence>
<evidence type="ECO:0000256" key="3">
    <source>
        <dbReference type="ARBA" id="ARBA00022692"/>
    </source>
</evidence>
<protein>
    <submittedName>
        <fullName evidence="7">LysE family translocator</fullName>
    </submittedName>
</protein>
<dbReference type="EMBL" id="VWOJ01000001">
    <property type="protein sequence ID" value="KAA5805515.1"/>
    <property type="molecule type" value="Genomic_DNA"/>
</dbReference>
<reference evidence="7 8" key="1">
    <citation type="submission" date="2019-09" db="EMBL/GenBank/DDBJ databases">
        <authorList>
            <person name="Kevbrin V."/>
            <person name="Grouzdev D.S."/>
        </authorList>
    </citation>
    <scope>NUCLEOTIDE SEQUENCE [LARGE SCALE GENOMIC DNA]</scope>
    <source>
        <strain evidence="7 8">G-192</strain>
    </source>
</reference>
<dbReference type="GO" id="GO:0015171">
    <property type="term" value="F:amino acid transmembrane transporter activity"/>
    <property type="evidence" value="ECO:0007669"/>
    <property type="project" value="TreeGrafter"/>
</dbReference>